<protein>
    <recommendedName>
        <fullName evidence="2">HIT domain-containing protein</fullName>
    </recommendedName>
</protein>
<comment type="caution">
    <text evidence="3">The sequence shown here is derived from an EMBL/GenBank/DDBJ whole genome shotgun (WGS) entry which is preliminary data.</text>
</comment>
<keyword evidence="4" id="KW-1185">Reference proteome</keyword>
<reference evidence="3" key="1">
    <citation type="journal article" date="2014" name="Int. J. Syst. Evol. Microbiol.">
        <title>Complete genome of a new Firmicutes species belonging to the dominant human colonic microbiota ('Ruminococcus bicirculans') reveals two chromosomes and a selective capacity to utilize plant glucans.</title>
        <authorList>
            <consortium name="NISC Comparative Sequencing Program"/>
            <person name="Wegmann U."/>
            <person name="Louis P."/>
            <person name="Goesmann A."/>
            <person name="Henrissat B."/>
            <person name="Duncan S.H."/>
            <person name="Flint H.J."/>
        </authorList>
    </citation>
    <scope>NUCLEOTIDE SEQUENCE</scope>
    <source>
        <strain evidence="3">NBRC 107169</strain>
    </source>
</reference>
<sequence length="209" mass="23543">MIGPFDPKFARIHVPIAKAVNAGQDRRMTEKQNTAGGLEKLPLAKVPFEIDDYVARTRTDSCFICELVAGNASFKHHIVWENKEFIAFLNKYPTLPGYLIVCPKEHIEDYAVDMELQSYLRLQTLIHKISNSLKGVFDAERIYQLSLGSLQGNSHVHFHVAPLPKGVPYEKQQYHALMAENGILRLSEEEFATMAEQIGLAIGEFELGS</sequence>
<dbReference type="InterPro" id="IPR011146">
    <property type="entry name" value="HIT-like"/>
</dbReference>
<dbReference type="InterPro" id="IPR001310">
    <property type="entry name" value="Histidine_triad_HIT"/>
</dbReference>
<evidence type="ECO:0000313" key="4">
    <source>
        <dbReference type="Proteomes" id="UP001161405"/>
    </source>
</evidence>
<feature type="short sequence motif" description="Histidine triad motif" evidence="1">
    <location>
        <begin position="155"/>
        <end position="159"/>
    </location>
</feature>
<dbReference type="PROSITE" id="PS51084">
    <property type="entry name" value="HIT_2"/>
    <property type="match status" value="1"/>
</dbReference>
<proteinExistence type="predicted"/>
<gene>
    <name evidence="3" type="ORF">GCM10007879_23640</name>
</gene>
<accession>A0ABQ5UTS2</accession>
<evidence type="ECO:0000313" key="3">
    <source>
        <dbReference type="EMBL" id="GLQ18115.1"/>
    </source>
</evidence>
<dbReference type="Pfam" id="PF01230">
    <property type="entry name" value="HIT"/>
    <property type="match status" value="1"/>
</dbReference>
<dbReference type="PANTHER" id="PTHR46648:SF1">
    <property type="entry name" value="ADENOSINE 5'-MONOPHOSPHORAMIDASE HNT1"/>
    <property type="match status" value="1"/>
</dbReference>
<dbReference type="EMBL" id="BSNI01000002">
    <property type="protein sequence ID" value="GLQ18115.1"/>
    <property type="molecule type" value="Genomic_DNA"/>
</dbReference>
<evidence type="ECO:0000256" key="1">
    <source>
        <dbReference type="PROSITE-ProRule" id="PRU00464"/>
    </source>
</evidence>
<dbReference type="Gene3D" id="3.30.428.10">
    <property type="entry name" value="HIT-like"/>
    <property type="match status" value="1"/>
</dbReference>
<dbReference type="InterPro" id="IPR036265">
    <property type="entry name" value="HIT-like_sf"/>
</dbReference>
<organism evidence="3 4">
    <name type="scientific">Maritalea porphyrae</name>
    <dbReference type="NCBI Taxonomy" id="880732"/>
    <lineage>
        <taxon>Bacteria</taxon>
        <taxon>Pseudomonadati</taxon>
        <taxon>Pseudomonadota</taxon>
        <taxon>Alphaproteobacteria</taxon>
        <taxon>Hyphomicrobiales</taxon>
        <taxon>Devosiaceae</taxon>
        <taxon>Maritalea</taxon>
    </lineage>
</organism>
<dbReference type="Proteomes" id="UP001161405">
    <property type="component" value="Unassembled WGS sequence"/>
</dbReference>
<feature type="domain" description="HIT" evidence="2">
    <location>
        <begin position="63"/>
        <end position="170"/>
    </location>
</feature>
<dbReference type="PANTHER" id="PTHR46648">
    <property type="entry name" value="HIT FAMILY PROTEIN 1"/>
    <property type="match status" value="1"/>
</dbReference>
<name>A0ABQ5UTS2_9HYPH</name>
<evidence type="ECO:0000259" key="2">
    <source>
        <dbReference type="PROSITE" id="PS51084"/>
    </source>
</evidence>
<dbReference type="SUPFAM" id="SSF54197">
    <property type="entry name" value="HIT-like"/>
    <property type="match status" value="1"/>
</dbReference>
<reference evidence="3" key="2">
    <citation type="submission" date="2023-01" db="EMBL/GenBank/DDBJ databases">
        <title>Draft genome sequence of Maritalea porphyrae strain NBRC 107169.</title>
        <authorList>
            <person name="Sun Q."/>
            <person name="Mori K."/>
        </authorList>
    </citation>
    <scope>NUCLEOTIDE SEQUENCE</scope>
    <source>
        <strain evidence="3">NBRC 107169</strain>
    </source>
</reference>